<dbReference type="InterPro" id="IPR010342">
    <property type="entry name" value="DUF938"/>
</dbReference>
<dbReference type="Gene3D" id="3.40.50.150">
    <property type="entry name" value="Vaccinia Virus protein VP39"/>
    <property type="match status" value="1"/>
</dbReference>
<keyword evidence="1" id="KW-0489">Methyltransferase</keyword>
<organism evidence="1 2">
    <name type="scientific">Nitrosococcus oceani C-27</name>
    <dbReference type="NCBI Taxonomy" id="314279"/>
    <lineage>
        <taxon>Bacteria</taxon>
        <taxon>Pseudomonadati</taxon>
        <taxon>Pseudomonadota</taxon>
        <taxon>Gammaproteobacteria</taxon>
        <taxon>Chromatiales</taxon>
        <taxon>Chromatiaceae</taxon>
        <taxon>Nitrosococcus</taxon>
    </lineage>
</organism>
<dbReference type="EMBL" id="JPGN01000036">
    <property type="protein sequence ID" value="KFI19842.1"/>
    <property type="molecule type" value="Genomic_DNA"/>
</dbReference>
<dbReference type="SUPFAM" id="SSF53335">
    <property type="entry name" value="S-adenosyl-L-methionine-dependent methyltransferases"/>
    <property type="match status" value="1"/>
</dbReference>
<proteinExistence type="predicted"/>
<evidence type="ECO:0000313" key="2">
    <source>
        <dbReference type="Proteomes" id="UP000028839"/>
    </source>
</evidence>
<gene>
    <name evidence="1" type="ORF">IB75_06540</name>
</gene>
<dbReference type="HOGENOM" id="CLU_067698_1_0_6"/>
<reference evidence="1 2" key="1">
    <citation type="submission" date="2014-07" db="EMBL/GenBank/DDBJ databases">
        <title>Comparative analysis of Nitrosococcus oceani genome inventories of strains from Pacific and Atlantic gyres.</title>
        <authorList>
            <person name="Lim C.K."/>
            <person name="Wang L."/>
            <person name="Sayavedra-Soto L.A."/>
            <person name="Klotz M.G."/>
        </authorList>
    </citation>
    <scope>NUCLEOTIDE SEQUENCE [LARGE SCALE GENOMIC DNA]</scope>
    <source>
        <strain evidence="1 2">C-27</strain>
    </source>
</reference>
<protein>
    <submittedName>
        <fullName evidence="1">Methylase</fullName>
    </submittedName>
</protein>
<comment type="caution">
    <text evidence="1">The sequence shown here is derived from an EMBL/GenBank/DDBJ whole genome shotgun (WGS) entry which is preliminary data.</text>
</comment>
<evidence type="ECO:0000313" key="1">
    <source>
        <dbReference type="EMBL" id="KFI19842.1"/>
    </source>
</evidence>
<name>A0A0E2ZN92_9GAMM</name>
<dbReference type="Proteomes" id="UP000028839">
    <property type="component" value="Unassembled WGS sequence"/>
</dbReference>
<accession>A0A0E2ZN92</accession>
<dbReference type="AlphaFoldDB" id="A0A0E2ZN92"/>
<dbReference type="PANTHER" id="PTHR20974">
    <property type="entry name" value="UPF0585 PROTEIN CG18661"/>
    <property type="match status" value="1"/>
</dbReference>
<dbReference type="PANTHER" id="PTHR20974:SF0">
    <property type="entry name" value="UPF0585 PROTEIN CG18661"/>
    <property type="match status" value="1"/>
</dbReference>
<dbReference type="Pfam" id="PF06080">
    <property type="entry name" value="DUF938"/>
    <property type="match status" value="1"/>
</dbReference>
<dbReference type="OrthoDB" id="5563826at2"/>
<dbReference type="GO" id="GO:0032259">
    <property type="term" value="P:methylation"/>
    <property type="evidence" value="ECO:0007669"/>
    <property type="project" value="UniProtKB-KW"/>
</dbReference>
<keyword evidence="1" id="KW-0808">Transferase</keyword>
<sequence length="208" mass="23606">MWMKNFSQACENNKKPILEILKIVLKGPGEVLEIGSGSGQHVLYFGEHLPHLNWQPTELPAGISALRDNLSAAPLENILMPRVLDVCQYPWPISSVASIFTANTLHIMAWPDVRHFFKGVGRVLNPNGLLCIYGPFRYSGNYTSESNAYFDRWLKERNPASGIRNFEDVNFLAQEQGLELLHDYSMPANNQLIIWELRHSLMKNLPAC</sequence>
<dbReference type="InterPro" id="IPR029063">
    <property type="entry name" value="SAM-dependent_MTases_sf"/>
</dbReference>
<dbReference type="GO" id="GO:0008168">
    <property type="term" value="F:methyltransferase activity"/>
    <property type="evidence" value="ECO:0007669"/>
    <property type="project" value="UniProtKB-KW"/>
</dbReference>